<evidence type="ECO:0000313" key="9">
    <source>
        <dbReference type="Proteomes" id="UP000321820"/>
    </source>
</evidence>
<organism evidence="8 9">
    <name type="scientific">Terriglobus albidus</name>
    <dbReference type="NCBI Taxonomy" id="1592106"/>
    <lineage>
        <taxon>Bacteria</taxon>
        <taxon>Pseudomonadati</taxon>
        <taxon>Acidobacteriota</taxon>
        <taxon>Terriglobia</taxon>
        <taxon>Terriglobales</taxon>
        <taxon>Acidobacteriaceae</taxon>
        <taxon>Terriglobus</taxon>
    </lineage>
</organism>
<dbReference type="GO" id="GO:0046872">
    <property type="term" value="F:metal ion binding"/>
    <property type="evidence" value="ECO:0007669"/>
    <property type="project" value="UniProtKB-KW"/>
</dbReference>
<feature type="chain" id="PRO_5022728185" evidence="7">
    <location>
        <begin position="17"/>
        <end position="254"/>
    </location>
</feature>
<dbReference type="PIRSF" id="PIRSF004846">
    <property type="entry name" value="ModA"/>
    <property type="match status" value="1"/>
</dbReference>
<evidence type="ECO:0000313" key="8">
    <source>
        <dbReference type="EMBL" id="QEE29453.1"/>
    </source>
</evidence>
<dbReference type="FunFam" id="3.40.190.10:FF:000035">
    <property type="entry name" value="Molybdate ABC transporter substrate-binding protein"/>
    <property type="match status" value="1"/>
</dbReference>
<dbReference type="OrthoDB" id="9785015at2"/>
<accession>A0A5B9EB97</accession>
<comment type="similarity">
    <text evidence="1">Belongs to the bacterial solute-binding protein ModA family.</text>
</comment>
<dbReference type="Gene3D" id="3.40.190.10">
    <property type="entry name" value="Periplasmic binding protein-like II"/>
    <property type="match status" value="2"/>
</dbReference>
<dbReference type="AlphaFoldDB" id="A0A5B9EB97"/>
<keyword evidence="2 6" id="KW-0500">Molybdenum</keyword>
<dbReference type="PANTHER" id="PTHR30632:SF14">
    <property type="entry name" value="TUNGSTATE_MOLYBDATE_CHROMATE-BINDING PROTEIN MODA"/>
    <property type="match status" value="1"/>
</dbReference>
<dbReference type="InterPro" id="IPR044084">
    <property type="entry name" value="AvModA-like_subst-bd"/>
</dbReference>
<dbReference type="NCBIfam" id="TIGR01256">
    <property type="entry name" value="modA"/>
    <property type="match status" value="1"/>
</dbReference>
<evidence type="ECO:0000256" key="1">
    <source>
        <dbReference type="ARBA" id="ARBA00009175"/>
    </source>
</evidence>
<evidence type="ECO:0000256" key="6">
    <source>
        <dbReference type="PIRSR" id="PIRSR004846-1"/>
    </source>
</evidence>
<keyword evidence="9" id="KW-1185">Reference proteome</keyword>
<feature type="binding site" evidence="6">
    <location>
        <position position="57"/>
    </location>
    <ligand>
        <name>molybdate</name>
        <dbReference type="ChEBI" id="CHEBI:36264"/>
    </ligand>
</feature>
<evidence type="ECO:0000256" key="7">
    <source>
        <dbReference type="SAM" id="SignalP"/>
    </source>
</evidence>
<comment type="subunit">
    <text evidence="5">The complex is composed of two ATP-binding proteins (ModC), two transmembrane proteins (ModB) and a solute-binding protein (ModA).</text>
</comment>
<dbReference type="EMBL" id="CP042806">
    <property type="protein sequence ID" value="QEE29453.1"/>
    <property type="molecule type" value="Genomic_DNA"/>
</dbReference>
<dbReference type="GO" id="GO:0030973">
    <property type="term" value="F:molybdate ion binding"/>
    <property type="evidence" value="ECO:0007669"/>
    <property type="project" value="InterPro"/>
</dbReference>
<evidence type="ECO:0000256" key="5">
    <source>
        <dbReference type="ARBA" id="ARBA00062515"/>
    </source>
</evidence>
<proteinExistence type="inferred from homology"/>
<gene>
    <name evidence="8" type="primary">modA</name>
    <name evidence="8" type="ORF">FTW19_16490</name>
</gene>
<protein>
    <submittedName>
        <fullName evidence="8">Molybdate ABC transporter substrate-binding protein</fullName>
    </submittedName>
</protein>
<keyword evidence="4 7" id="KW-0732">Signal</keyword>
<dbReference type="SUPFAM" id="SSF53850">
    <property type="entry name" value="Periplasmic binding protein-like II"/>
    <property type="match status" value="1"/>
</dbReference>
<feature type="binding site" evidence="6">
    <location>
        <position position="169"/>
    </location>
    <ligand>
        <name>molybdate</name>
        <dbReference type="ChEBI" id="CHEBI:36264"/>
    </ligand>
</feature>
<dbReference type="InterPro" id="IPR005950">
    <property type="entry name" value="ModA"/>
</dbReference>
<feature type="signal peptide" evidence="7">
    <location>
        <begin position="1"/>
        <end position="16"/>
    </location>
</feature>
<dbReference type="GO" id="GO:1901359">
    <property type="term" value="F:tungstate binding"/>
    <property type="evidence" value="ECO:0007669"/>
    <property type="project" value="UniProtKB-ARBA"/>
</dbReference>
<dbReference type="KEGG" id="talb:FTW19_16490"/>
<keyword evidence="3 6" id="KW-0479">Metal-binding</keyword>
<reference evidence="8 9" key="1">
    <citation type="submission" date="2019-08" db="EMBL/GenBank/DDBJ databases">
        <title>Complete genome sequence of Terriglobus albidus strain ORNL.</title>
        <authorList>
            <person name="Podar M."/>
        </authorList>
    </citation>
    <scope>NUCLEOTIDE SEQUENCE [LARGE SCALE GENOMIC DNA]</scope>
    <source>
        <strain evidence="8 9">ORNL</strain>
    </source>
</reference>
<name>A0A5B9EB97_9BACT</name>
<evidence type="ECO:0000256" key="3">
    <source>
        <dbReference type="ARBA" id="ARBA00022723"/>
    </source>
</evidence>
<sequence length="254" mass="27102">MLKALLLLLLIPPAFGQTKPVELRIAAAADLQPVLEAVGPIYEKKANVHLLVSYAASSILASQIISAGPGGPFDVFMGADFYFPEKVVAANLADTGSPIPYAKGTLVLWTRNGSPFTPLQLSALESSDLKSLAIADPEHAPYGRAAVEALKALKLQDRVKDHLVRAENVGQAGQFAFTGNAELAIISKTLAVSPKFKQSGTFVLFPFSSYNPITQTAVVLRSSAQRDAAHAFLNWFLSSEVQPHLPDLGLTPVK</sequence>
<dbReference type="Proteomes" id="UP000321820">
    <property type="component" value="Chromosome"/>
</dbReference>
<evidence type="ECO:0000256" key="4">
    <source>
        <dbReference type="ARBA" id="ARBA00022729"/>
    </source>
</evidence>
<dbReference type="GO" id="GO:0015689">
    <property type="term" value="P:molybdate ion transport"/>
    <property type="evidence" value="ECO:0007669"/>
    <property type="project" value="InterPro"/>
</dbReference>
<dbReference type="CDD" id="cd13539">
    <property type="entry name" value="PBP2_AvModA"/>
    <property type="match status" value="1"/>
</dbReference>
<dbReference type="Pfam" id="PF13531">
    <property type="entry name" value="SBP_bac_11"/>
    <property type="match status" value="1"/>
</dbReference>
<dbReference type="PANTHER" id="PTHR30632">
    <property type="entry name" value="MOLYBDATE-BINDING PERIPLASMIC PROTEIN"/>
    <property type="match status" value="1"/>
</dbReference>
<dbReference type="RefSeq" id="WP_147648645.1">
    <property type="nucleotide sequence ID" value="NZ_CP042806.1"/>
</dbReference>
<dbReference type="InterPro" id="IPR050682">
    <property type="entry name" value="ModA/WtpA"/>
</dbReference>
<evidence type="ECO:0000256" key="2">
    <source>
        <dbReference type="ARBA" id="ARBA00022505"/>
    </source>
</evidence>